<proteinExistence type="predicted"/>
<reference evidence="1" key="1">
    <citation type="submission" date="2016-01" db="EMBL/GenBank/DDBJ databases">
        <title>Reference transcriptome for the parasite Schistocephalus solidus: insights into the molecular evolution of parasitism.</title>
        <authorList>
            <person name="Hebert F.O."/>
            <person name="Grambauer S."/>
            <person name="Barber I."/>
            <person name="Landry C.R."/>
            <person name="Aubin-Horth N."/>
        </authorList>
    </citation>
    <scope>NUCLEOTIDE SEQUENCE</scope>
</reference>
<gene>
    <name evidence="1" type="ORF">TR120375</name>
</gene>
<name>A0A0X3NY34_SCHSO</name>
<evidence type="ECO:0000313" key="1">
    <source>
        <dbReference type="EMBL" id="JAP44691.1"/>
    </source>
</evidence>
<accession>A0A0X3NY34</accession>
<organism evidence="1">
    <name type="scientific">Schistocephalus solidus</name>
    <name type="common">Tapeworm</name>
    <dbReference type="NCBI Taxonomy" id="70667"/>
    <lineage>
        <taxon>Eukaryota</taxon>
        <taxon>Metazoa</taxon>
        <taxon>Spiralia</taxon>
        <taxon>Lophotrochozoa</taxon>
        <taxon>Platyhelminthes</taxon>
        <taxon>Cestoda</taxon>
        <taxon>Eucestoda</taxon>
        <taxon>Diphyllobothriidea</taxon>
        <taxon>Diphyllobothriidae</taxon>
        <taxon>Schistocephalus</taxon>
    </lineage>
</organism>
<protein>
    <submittedName>
        <fullName evidence="1">Uncharacterized protein</fullName>
    </submittedName>
</protein>
<sequence>MLSSLVVGIECVNIPYFVDFFRGILHPCSALPRKPLPLFFAKDNWACLQSSPTGLRPPSPCAHLSTILLLTDKNISAQVHLRCCSWVRSGKHATPYLPVCFPNGDLHIEKRCQVAHEKSVDSTDLLLTHA</sequence>
<dbReference type="AlphaFoldDB" id="A0A0X3NY34"/>
<dbReference type="EMBL" id="GEEE01018534">
    <property type="protein sequence ID" value="JAP44691.1"/>
    <property type="molecule type" value="Transcribed_RNA"/>
</dbReference>